<dbReference type="PANTHER" id="PTHR43649">
    <property type="entry name" value="ARABINOSE-BINDING PROTEIN-RELATED"/>
    <property type="match status" value="1"/>
</dbReference>
<feature type="chain" id="PRO_5039054947" evidence="2">
    <location>
        <begin position="19"/>
        <end position="441"/>
    </location>
</feature>
<feature type="signal peptide" evidence="2">
    <location>
        <begin position="1"/>
        <end position="18"/>
    </location>
</feature>
<proteinExistence type="predicted"/>
<dbReference type="OrthoDB" id="9798191at2"/>
<dbReference type="Pfam" id="PF01547">
    <property type="entry name" value="SBP_bac_1"/>
    <property type="match status" value="1"/>
</dbReference>
<comment type="caution">
    <text evidence="3">The sequence shown here is derived from an EMBL/GenBank/DDBJ whole genome shotgun (WGS) entry which is preliminary data.</text>
</comment>
<organism evidence="3 4">
    <name type="scientific">Paenibacillus taihuensis</name>
    <dbReference type="NCBI Taxonomy" id="1156355"/>
    <lineage>
        <taxon>Bacteria</taxon>
        <taxon>Bacillati</taxon>
        <taxon>Bacillota</taxon>
        <taxon>Bacilli</taxon>
        <taxon>Bacillales</taxon>
        <taxon>Paenibacillaceae</taxon>
        <taxon>Paenibacillus</taxon>
    </lineage>
</organism>
<dbReference type="RefSeq" id="WP_116189289.1">
    <property type="nucleotide sequence ID" value="NZ_QTTN01000012.1"/>
</dbReference>
<dbReference type="EMBL" id="QTTN01000012">
    <property type="protein sequence ID" value="REE85296.1"/>
    <property type="molecule type" value="Genomic_DNA"/>
</dbReference>
<dbReference type="AlphaFoldDB" id="A0A3D9S4U7"/>
<dbReference type="CDD" id="cd13585">
    <property type="entry name" value="PBP2_TMBP_like"/>
    <property type="match status" value="1"/>
</dbReference>
<keyword evidence="2" id="KW-0732">Signal</keyword>
<dbReference type="Proteomes" id="UP000256304">
    <property type="component" value="Unassembled WGS sequence"/>
</dbReference>
<dbReference type="SUPFAM" id="SSF53850">
    <property type="entry name" value="Periplasmic binding protein-like II"/>
    <property type="match status" value="1"/>
</dbReference>
<protein>
    <submittedName>
        <fullName evidence="3">Carbohydrate ABC transporter substrate-binding protein (CUT1 family)</fullName>
    </submittedName>
</protein>
<sequence>MKKAIIGLAVLSSVAALTTGCGSSNSNENAASGNTASTNAGATNGSDEKFTIRLADGSPGDEVLSVWNKVKDMYEKAHPNVTVEFVLQDPQLYQTMGLPSLLNGENAPDIYFEWAGDRLKTRVHDGFAADLTSYLEQDGLKGKFSEGNFVGMVYDNKKYMIPTDSQVTNVIWYNKKIFSKVGITQPPTTWDEFMADCEKLKAANYIPITTGNKDLWTAGNWNAHLISRVVGEQAYADAMELKSPFNTPEFAKAMSYMKQLWDNKYINDSVNGINDDEGAALFFNERAAMYPSGGWFVSGAKDKAPDMEYDYFNLPTMPDGKGDQGSVIGVLEGYVVNKNSKHIGAAVDYLKVLESPEVVTMLSQAGSSMIAPGSEPETDPTILKLKDMMDNTKSVVSPPDTGYNLEVADALNSATAEVLGGVSTPEQALAKLDAKVAPLKK</sequence>
<evidence type="ECO:0000256" key="2">
    <source>
        <dbReference type="SAM" id="SignalP"/>
    </source>
</evidence>
<evidence type="ECO:0000256" key="1">
    <source>
        <dbReference type="SAM" id="MobiDB-lite"/>
    </source>
</evidence>
<reference evidence="3 4" key="1">
    <citation type="submission" date="2018-08" db="EMBL/GenBank/DDBJ databases">
        <title>Genomic Encyclopedia of Type Strains, Phase III (KMG-III): the genomes of soil and plant-associated and newly described type strains.</title>
        <authorList>
            <person name="Whitman W."/>
        </authorList>
    </citation>
    <scope>NUCLEOTIDE SEQUENCE [LARGE SCALE GENOMIC DNA]</scope>
    <source>
        <strain evidence="3 4">CGMCC 1.10966</strain>
    </source>
</reference>
<dbReference type="PANTHER" id="PTHR43649:SF14">
    <property type="entry name" value="BLR3389 PROTEIN"/>
    <property type="match status" value="1"/>
</dbReference>
<evidence type="ECO:0000313" key="3">
    <source>
        <dbReference type="EMBL" id="REE85296.1"/>
    </source>
</evidence>
<feature type="region of interest" description="Disordered" evidence="1">
    <location>
        <begin position="22"/>
        <end position="43"/>
    </location>
</feature>
<dbReference type="PROSITE" id="PS51257">
    <property type="entry name" value="PROKAR_LIPOPROTEIN"/>
    <property type="match status" value="1"/>
</dbReference>
<accession>A0A3D9S4U7</accession>
<dbReference type="Gene3D" id="3.40.190.10">
    <property type="entry name" value="Periplasmic binding protein-like II"/>
    <property type="match status" value="2"/>
</dbReference>
<gene>
    <name evidence="3" type="ORF">A8990_11225</name>
</gene>
<name>A0A3D9S4U7_9BACL</name>
<dbReference type="InterPro" id="IPR050490">
    <property type="entry name" value="Bact_solute-bd_prot1"/>
</dbReference>
<keyword evidence="4" id="KW-1185">Reference proteome</keyword>
<evidence type="ECO:0000313" key="4">
    <source>
        <dbReference type="Proteomes" id="UP000256304"/>
    </source>
</evidence>
<dbReference type="InterPro" id="IPR006059">
    <property type="entry name" value="SBP"/>
</dbReference>